<feature type="region of interest" description="Disordered" evidence="1">
    <location>
        <begin position="82"/>
        <end position="109"/>
    </location>
</feature>
<dbReference type="EMBL" id="LAVV01006410">
    <property type="protein sequence ID" value="KNZ60069.1"/>
    <property type="molecule type" value="Genomic_DNA"/>
</dbReference>
<organism evidence="2 3">
    <name type="scientific">Puccinia sorghi</name>
    <dbReference type="NCBI Taxonomy" id="27349"/>
    <lineage>
        <taxon>Eukaryota</taxon>
        <taxon>Fungi</taxon>
        <taxon>Dikarya</taxon>
        <taxon>Basidiomycota</taxon>
        <taxon>Pucciniomycotina</taxon>
        <taxon>Pucciniomycetes</taxon>
        <taxon>Pucciniales</taxon>
        <taxon>Pucciniaceae</taxon>
        <taxon>Puccinia</taxon>
    </lineage>
</organism>
<dbReference type="VEuPathDB" id="FungiDB:VP01_1615g1"/>
<protein>
    <submittedName>
        <fullName evidence="2">Uncharacterized protein</fullName>
    </submittedName>
</protein>
<proteinExistence type="predicted"/>
<gene>
    <name evidence="2" type="ORF">VP01_1615g1</name>
</gene>
<dbReference type="AlphaFoldDB" id="A0A0L6VH64"/>
<dbReference type="Proteomes" id="UP000037035">
    <property type="component" value="Unassembled WGS sequence"/>
</dbReference>
<comment type="caution">
    <text evidence="2">The sequence shown here is derived from an EMBL/GenBank/DDBJ whole genome shotgun (WGS) entry which is preliminary data.</text>
</comment>
<accession>A0A0L6VH64</accession>
<sequence>MLTISNGKEGESSMQAATIGATRYHPLTRTGTGGDAGKPIHFVLSGRDTVTRERARALKTADPQVAKYGSASCLGKANAIHAGSSSSSIDETEKTLTNSENPRSTVLYDRHAVENTDATSHTRDSAHQGNDNLACLTPRDWAWFISIWIHNKHVATLETNAHFGQSFPELTSACLSRHNSPHEASSSSSAALGPSEPKTFAYLLWAINMRALELLKGKERVPTYLDEQKDLMKWFIDFMKNCKDLGHCYDREGDFLHDKIMKALDSKEIDSGFLVILPEPPQPHYTVTNKQAMMNEAAVRAVTRYHKEKNHQLFKFYNNIGFVRKLAAFGTKWGNRYISNPRSRTYHPPQIFQKTQLEKYVKPINFSGGKAAEEPTEPLVLEDQGEKVWAWLSGLKSQTEQSFEEITTSNNILQEYIKQIKQEYQKEATYGPEEWGKRLYDLMWHINGSIIETMRFSGSPNDFLQEQAAIRFFFDQVLSRKKSKRLEAEALGEKTRMDKYDELLKELVFIEGKKPIFKIKHSKSIRSFYSFLSKEDIILAKIVVNIIGSYYKTQNIEKWISLFGNDENFVHFLIKLRLKQTKTIVSELAQATFYSVIPSLELFPWERRSKIMNGELPKKAYFIFRDKSRMALNSWIEDAQDKSTKN</sequence>
<evidence type="ECO:0000313" key="2">
    <source>
        <dbReference type="EMBL" id="KNZ60069.1"/>
    </source>
</evidence>
<reference evidence="2 3" key="1">
    <citation type="submission" date="2015-08" db="EMBL/GenBank/DDBJ databases">
        <title>Next Generation Sequencing and Analysis of the Genome of Puccinia sorghi L Schw, the Causal Agent of Maize Common Rust.</title>
        <authorList>
            <person name="Rochi L."/>
            <person name="Burguener G."/>
            <person name="Darino M."/>
            <person name="Turjanski A."/>
            <person name="Kreff E."/>
            <person name="Dieguez M.J."/>
            <person name="Sacco F."/>
        </authorList>
    </citation>
    <scope>NUCLEOTIDE SEQUENCE [LARGE SCALE GENOMIC DNA]</scope>
    <source>
        <strain evidence="2 3">RO10H11247</strain>
    </source>
</reference>
<feature type="compositionally biased region" description="Polar residues" evidence="1">
    <location>
        <begin position="83"/>
        <end position="104"/>
    </location>
</feature>
<evidence type="ECO:0000256" key="1">
    <source>
        <dbReference type="SAM" id="MobiDB-lite"/>
    </source>
</evidence>
<keyword evidence="3" id="KW-1185">Reference proteome</keyword>
<evidence type="ECO:0000313" key="3">
    <source>
        <dbReference type="Proteomes" id="UP000037035"/>
    </source>
</evidence>
<dbReference type="OrthoDB" id="2496957at2759"/>
<name>A0A0L6VH64_9BASI</name>